<organism evidence="1 2">
    <name type="scientific">Helianthus annuus</name>
    <name type="common">Common sunflower</name>
    <dbReference type="NCBI Taxonomy" id="4232"/>
    <lineage>
        <taxon>Eukaryota</taxon>
        <taxon>Viridiplantae</taxon>
        <taxon>Streptophyta</taxon>
        <taxon>Embryophyta</taxon>
        <taxon>Tracheophyta</taxon>
        <taxon>Spermatophyta</taxon>
        <taxon>Magnoliopsida</taxon>
        <taxon>eudicotyledons</taxon>
        <taxon>Gunneridae</taxon>
        <taxon>Pentapetalae</taxon>
        <taxon>asterids</taxon>
        <taxon>campanulids</taxon>
        <taxon>Asterales</taxon>
        <taxon>Asteraceae</taxon>
        <taxon>Asteroideae</taxon>
        <taxon>Heliantheae alliance</taxon>
        <taxon>Heliantheae</taxon>
        <taxon>Helianthus</taxon>
    </lineage>
</organism>
<reference evidence="1" key="2">
    <citation type="submission" date="2020-06" db="EMBL/GenBank/DDBJ databases">
        <title>Helianthus annuus Genome sequencing and assembly Release 2.</title>
        <authorList>
            <person name="Gouzy J."/>
            <person name="Langlade N."/>
            <person name="Munos S."/>
        </authorList>
    </citation>
    <scope>NUCLEOTIDE SEQUENCE</scope>
    <source>
        <tissue evidence="1">Leaves</tissue>
    </source>
</reference>
<protein>
    <submittedName>
        <fullName evidence="1">Uncharacterized protein</fullName>
    </submittedName>
</protein>
<dbReference type="AlphaFoldDB" id="A0A9K3HMF5"/>
<dbReference type="Gramene" id="mRNA:HanXRQr2_Chr11g0480631">
    <property type="protein sequence ID" value="mRNA:HanXRQr2_Chr11g0480631"/>
    <property type="gene ID" value="HanXRQr2_Chr11g0480631"/>
</dbReference>
<accession>A0A9K3HMF5</accession>
<sequence>MPSSSLVSDPFLGSSRAPIVIPIAPTSSRAKGKAPEVSAASTDPVAEVSPVQATGQSKFKLSECFRPRSPLAPLFAEGLPAAYIPRWRITPSTVIDTPERVNALRDENVGLLSELKTSQTVATELRCQVVNTEKKLLEREQKERAWQDEKEHLLADVKYYKEAASVSAADVEISYANLGVAKDDSQKLAIERHWLLSQGFGLFLSAFSQSEEFKGSLERVYRAYRDVGYQSGLKDGYSYSSQGLKTKETPHYNSMAKKHLAKLDEEFGGKTPILLVKITDNPLMSLGELKSLLEPAGPSSPKSLSGDD</sequence>
<evidence type="ECO:0000313" key="1">
    <source>
        <dbReference type="EMBL" id="KAF5781194.1"/>
    </source>
</evidence>
<dbReference type="EMBL" id="MNCJ02000326">
    <property type="protein sequence ID" value="KAF5781194.1"/>
    <property type="molecule type" value="Genomic_DNA"/>
</dbReference>
<comment type="caution">
    <text evidence="1">The sequence shown here is derived from an EMBL/GenBank/DDBJ whole genome shotgun (WGS) entry which is preliminary data.</text>
</comment>
<reference evidence="1" key="1">
    <citation type="journal article" date="2017" name="Nature">
        <title>The sunflower genome provides insights into oil metabolism, flowering and Asterid evolution.</title>
        <authorList>
            <person name="Badouin H."/>
            <person name="Gouzy J."/>
            <person name="Grassa C.J."/>
            <person name="Murat F."/>
            <person name="Staton S.E."/>
            <person name="Cottret L."/>
            <person name="Lelandais-Briere C."/>
            <person name="Owens G.L."/>
            <person name="Carrere S."/>
            <person name="Mayjonade B."/>
            <person name="Legrand L."/>
            <person name="Gill N."/>
            <person name="Kane N.C."/>
            <person name="Bowers J.E."/>
            <person name="Hubner S."/>
            <person name="Bellec A."/>
            <person name="Berard A."/>
            <person name="Berges H."/>
            <person name="Blanchet N."/>
            <person name="Boniface M.C."/>
            <person name="Brunel D."/>
            <person name="Catrice O."/>
            <person name="Chaidir N."/>
            <person name="Claudel C."/>
            <person name="Donnadieu C."/>
            <person name="Faraut T."/>
            <person name="Fievet G."/>
            <person name="Helmstetter N."/>
            <person name="King M."/>
            <person name="Knapp S.J."/>
            <person name="Lai Z."/>
            <person name="Le Paslier M.C."/>
            <person name="Lippi Y."/>
            <person name="Lorenzon L."/>
            <person name="Mandel J.R."/>
            <person name="Marage G."/>
            <person name="Marchand G."/>
            <person name="Marquand E."/>
            <person name="Bret-Mestries E."/>
            <person name="Morien E."/>
            <person name="Nambeesan S."/>
            <person name="Nguyen T."/>
            <person name="Pegot-Espagnet P."/>
            <person name="Pouilly N."/>
            <person name="Raftis F."/>
            <person name="Sallet E."/>
            <person name="Schiex T."/>
            <person name="Thomas J."/>
            <person name="Vandecasteele C."/>
            <person name="Vares D."/>
            <person name="Vear F."/>
            <person name="Vautrin S."/>
            <person name="Crespi M."/>
            <person name="Mangin B."/>
            <person name="Burke J.M."/>
            <person name="Salse J."/>
            <person name="Munos S."/>
            <person name="Vincourt P."/>
            <person name="Rieseberg L.H."/>
            <person name="Langlade N.B."/>
        </authorList>
    </citation>
    <scope>NUCLEOTIDE SEQUENCE</scope>
    <source>
        <tissue evidence="1">Leaves</tissue>
    </source>
</reference>
<evidence type="ECO:0000313" key="2">
    <source>
        <dbReference type="Proteomes" id="UP000215914"/>
    </source>
</evidence>
<dbReference type="Proteomes" id="UP000215914">
    <property type="component" value="Unassembled WGS sequence"/>
</dbReference>
<proteinExistence type="predicted"/>
<gene>
    <name evidence="1" type="ORF">HanXRQr2_Chr11g0480631</name>
</gene>
<keyword evidence="2" id="KW-1185">Reference proteome</keyword>
<name>A0A9K3HMF5_HELAN</name>